<feature type="signal peptide" evidence="6">
    <location>
        <begin position="1"/>
        <end position="26"/>
    </location>
</feature>
<evidence type="ECO:0000256" key="3">
    <source>
        <dbReference type="ARBA" id="ARBA00022723"/>
    </source>
</evidence>
<keyword evidence="8" id="KW-1185">Reference proteome</keyword>
<evidence type="ECO:0000313" key="7">
    <source>
        <dbReference type="EMBL" id="PWK51898.1"/>
    </source>
</evidence>
<evidence type="ECO:0000256" key="5">
    <source>
        <dbReference type="PIRSR" id="PIRSR601486-1"/>
    </source>
</evidence>
<dbReference type="CDD" id="cd00454">
    <property type="entry name" value="TrHb1_N"/>
    <property type="match status" value="1"/>
</dbReference>
<dbReference type="Proteomes" id="UP000245790">
    <property type="component" value="Unassembled WGS sequence"/>
</dbReference>
<dbReference type="GO" id="GO:0020037">
    <property type="term" value="F:heme binding"/>
    <property type="evidence" value="ECO:0007669"/>
    <property type="project" value="InterPro"/>
</dbReference>
<accession>A0A316FT26</accession>
<protein>
    <submittedName>
        <fullName evidence="7">Hemoglobin</fullName>
    </submittedName>
</protein>
<feature type="binding site" description="distal binding residue" evidence="5">
    <location>
        <position position="102"/>
    </location>
    <ligand>
        <name>heme</name>
        <dbReference type="ChEBI" id="CHEBI:30413"/>
    </ligand>
    <ligandPart>
        <name>Fe</name>
        <dbReference type="ChEBI" id="CHEBI:18248"/>
    </ligandPart>
</feature>
<keyword evidence="6" id="KW-0732">Signal</keyword>
<comment type="caution">
    <text evidence="7">The sequence shown here is derived from an EMBL/GenBank/DDBJ whole genome shotgun (WGS) entry which is preliminary data.</text>
</comment>
<dbReference type="AlphaFoldDB" id="A0A316FT26"/>
<dbReference type="EMBL" id="QGGU01000005">
    <property type="protein sequence ID" value="PWK51898.1"/>
    <property type="molecule type" value="Genomic_DNA"/>
</dbReference>
<organism evidence="7 8">
    <name type="scientific">Pleionea mediterranea</name>
    <dbReference type="NCBI Taxonomy" id="523701"/>
    <lineage>
        <taxon>Bacteria</taxon>
        <taxon>Pseudomonadati</taxon>
        <taxon>Pseudomonadota</taxon>
        <taxon>Gammaproteobacteria</taxon>
        <taxon>Oceanospirillales</taxon>
        <taxon>Pleioneaceae</taxon>
        <taxon>Pleionea</taxon>
    </lineage>
</organism>
<dbReference type="InterPro" id="IPR001486">
    <property type="entry name" value="Hemoglobin_trunc"/>
</dbReference>
<evidence type="ECO:0000256" key="6">
    <source>
        <dbReference type="SAM" id="SignalP"/>
    </source>
</evidence>
<keyword evidence="4 5" id="KW-0408">Iron</keyword>
<dbReference type="GO" id="GO:0046872">
    <property type="term" value="F:metal ion binding"/>
    <property type="evidence" value="ECO:0007669"/>
    <property type="project" value="UniProtKB-KW"/>
</dbReference>
<evidence type="ECO:0000256" key="4">
    <source>
        <dbReference type="ARBA" id="ARBA00023004"/>
    </source>
</evidence>
<keyword evidence="3 5" id="KW-0479">Metal-binding</keyword>
<dbReference type="GO" id="GO:0019825">
    <property type="term" value="F:oxygen binding"/>
    <property type="evidence" value="ECO:0007669"/>
    <property type="project" value="InterPro"/>
</dbReference>
<dbReference type="RefSeq" id="WP_109763279.1">
    <property type="nucleotide sequence ID" value="NZ_QGGU01000005.1"/>
</dbReference>
<dbReference type="InterPro" id="IPR012292">
    <property type="entry name" value="Globin/Proto"/>
</dbReference>
<dbReference type="Pfam" id="PF01152">
    <property type="entry name" value="Bac_globin"/>
    <property type="match status" value="1"/>
</dbReference>
<dbReference type="PROSITE" id="PS51257">
    <property type="entry name" value="PROKAR_LIPOPROTEIN"/>
    <property type="match status" value="1"/>
</dbReference>
<gene>
    <name evidence="7" type="ORF">C8D97_105214</name>
</gene>
<proteinExistence type="predicted"/>
<dbReference type="Gene3D" id="1.10.490.10">
    <property type="entry name" value="Globins"/>
    <property type="match status" value="1"/>
</dbReference>
<keyword evidence="1" id="KW-0813">Transport</keyword>
<name>A0A316FT26_9GAMM</name>
<sequence>MRNLFLVLALFSIAACSTGGSQSTQADQSTQVDLAAYKAFGEKAGIKKIVDDMFVVILKDPRIKTFFAETDNEYIKQQLTDQFCDQLNGPCEYTGVDMKSSHVGLNIGRQHFNALVEALRISMDQNNVPFRMQNQLLVKLAPMHKDIIEE</sequence>
<reference evidence="7 8" key="1">
    <citation type="submission" date="2018-05" db="EMBL/GenBank/DDBJ databases">
        <title>Genomic Encyclopedia of Type Strains, Phase IV (KMG-IV): sequencing the most valuable type-strain genomes for metagenomic binning, comparative biology and taxonomic classification.</title>
        <authorList>
            <person name="Goeker M."/>
        </authorList>
    </citation>
    <scope>NUCLEOTIDE SEQUENCE [LARGE SCALE GENOMIC DNA]</scope>
    <source>
        <strain evidence="7 8">DSM 25350</strain>
    </source>
</reference>
<feature type="chain" id="PRO_5016454762" evidence="6">
    <location>
        <begin position="27"/>
        <end position="150"/>
    </location>
</feature>
<keyword evidence="2 5" id="KW-0349">Heme</keyword>
<dbReference type="OrthoDB" id="9795814at2"/>
<evidence type="ECO:0000256" key="2">
    <source>
        <dbReference type="ARBA" id="ARBA00022617"/>
    </source>
</evidence>
<evidence type="ECO:0000256" key="1">
    <source>
        <dbReference type="ARBA" id="ARBA00022448"/>
    </source>
</evidence>
<evidence type="ECO:0000313" key="8">
    <source>
        <dbReference type="Proteomes" id="UP000245790"/>
    </source>
</evidence>
<dbReference type="SUPFAM" id="SSF46458">
    <property type="entry name" value="Globin-like"/>
    <property type="match status" value="1"/>
</dbReference>
<dbReference type="InterPro" id="IPR009050">
    <property type="entry name" value="Globin-like_sf"/>
</dbReference>